<name>A0A5B7I8T7_PORTR</name>
<gene>
    <name evidence="1" type="ORF">E2C01_072790</name>
</gene>
<dbReference type="EMBL" id="VSRR010048076">
    <property type="protein sequence ID" value="MPC78306.1"/>
    <property type="molecule type" value="Genomic_DNA"/>
</dbReference>
<evidence type="ECO:0000313" key="2">
    <source>
        <dbReference type="Proteomes" id="UP000324222"/>
    </source>
</evidence>
<protein>
    <submittedName>
        <fullName evidence="1">Uncharacterized protein</fullName>
    </submittedName>
</protein>
<comment type="caution">
    <text evidence="1">The sequence shown here is derived from an EMBL/GenBank/DDBJ whole genome shotgun (WGS) entry which is preliminary data.</text>
</comment>
<sequence>MYCCISGVYVHAEIKEQTPMLPPIGLSTFDLVNWRERGGKK</sequence>
<dbReference type="AlphaFoldDB" id="A0A5B7I8T7"/>
<proteinExistence type="predicted"/>
<accession>A0A5B7I8T7</accession>
<reference evidence="1 2" key="1">
    <citation type="submission" date="2019-05" db="EMBL/GenBank/DDBJ databases">
        <title>Another draft genome of Portunus trituberculatus and its Hox gene families provides insights of decapod evolution.</title>
        <authorList>
            <person name="Jeong J.-H."/>
            <person name="Song I."/>
            <person name="Kim S."/>
            <person name="Choi T."/>
            <person name="Kim D."/>
            <person name="Ryu S."/>
            <person name="Kim W."/>
        </authorList>
    </citation>
    <scope>NUCLEOTIDE SEQUENCE [LARGE SCALE GENOMIC DNA]</scope>
    <source>
        <tissue evidence="1">Muscle</tissue>
    </source>
</reference>
<evidence type="ECO:0000313" key="1">
    <source>
        <dbReference type="EMBL" id="MPC78306.1"/>
    </source>
</evidence>
<organism evidence="1 2">
    <name type="scientific">Portunus trituberculatus</name>
    <name type="common">Swimming crab</name>
    <name type="synonym">Neptunus trituberculatus</name>
    <dbReference type="NCBI Taxonomy" id="210409"/>
    <lineage>
        <taxon>Eukaryota</taxon>
        <taxon>Metazoa</taxon>
        <taxon>Ecdysozoa</taxon>
        <taxon>Arthropoda</taxon>
        <taxon>Crustacea</taxon>
        <taxon>Multicrustacea</taxon>
        <taxon>Malacostraca</taxon>
        <taxon>Eumalacostraca</taxon>
        <taxon>Eucarida</taxon>
        <taxon>Decapoda</taxon>
        <taxon>Pleocyemata</taxon>
        <taxon>Brachyura</taxon>
        <taxon>Eubrachyura</taxon>
        <taxon>Portunoidea</taxon>
        <taxon>Portunidae</taxon>
        <taxon>Portuninae</taxon>
        <taxon>Portunus</taxon>
    </lineage>
</organism>
<keyword evidence="2" id="KW-1185">Reference proteome</keyword>
<dbReference type="Proteomes" id="UP000324222">
    <property type="component" value="Unassembled WGS sequence"/>
</dbReference>